<dbReference type="Proteomes" id="UP001501591">
    <property type="component" value="Unassembled WGS sequence"/>
</dbReference>
<sequence length="533" mass="58949">MTVTPTLSDLWSEANWLEWRSRIEHLSPIRLDALVTTEQARGEFIQGSRLLRLDERQRAGDLGFGPSPMQLMIADLLAAGKFMNVIFEPRRSTKTTAVQAVMLGRCWSREDYTVGWTMFTTGAKAGQRFREDIVKHLLKLWPEERTAPIKIGLSKGGEQLLFRDTGSLLLVGTPNGDMFRSGGFDMAFGDEAGEADVEQGADVIRAVIPTMDTKPGAQFVLAGTGAKWRTEQLLWDNLHDEDAAVAWHGIPENVDRAELVSWEPDVPHPKTGATGGRMREWIERTHPGMGFTTLTDAPKRSFDRAPLDDFLIEYGGQFGFEGAADVIIPPAMLERALRKGTPPEPPARFAAALKVHHLGHAASLAVAWEHEEDGDLVTAATGEVVRKRAVALWWWQQGTTGLAREVLVRLRRRPVTLVYDKRGYTEQIAEQEIAKASPRPKLEATKPADIPGSAVGLMKALEDDDLIIFHHPALEKAARIATRQAFGNYGTWRFGPPKDDPEADVTPLEAAALALRFLADAPTHVNPADAFHF</sequence>
<evidence type="ECO:0000313" key="1">
    <source>
        <dbReference type="EMBL" id="GAA3948861.1"/>
    </source>
</evidence>
<name>A0ABP7NK35_9MICO</name>
<accession>A0ABP7NK35</accession>
<dbReference type="InterPro" id="IPR027417">
    <property type="entry name" value="P-loop_NTPase"/>
</dbReference>
<protein>
    <recommendedName>
        <fullName evidence="3">Terminase</fullName>
    </recommendedName>
</protein>
<proteinExistence type="predicted"/>
<gene>
    <name evidence="1" type="ORF">GCM10022383_28300</name>
</gene>
<organism evidence="1 2">
    <name type="scientific">Microbacterium soli</name>
    <dbReference type="NCBI Taxonomy" id="446075"/>
    <lineage>
        <taxon>Bacteria</taxon>
        <taxon>Bacillati</taxon>
        <taxon>Actinomycetota</taxon>
        <taxon>Actinomycetes</taxon>
        <taxon>Micrococcales</taxon>
        <taxon>Microbacteriaceae</taxon>
        <taxon>Microbacterium</taxon>
    </lineage>
</organism>
<dbReference type="EMBL" id="BAABCP010000002">
    <property type="protein sequence ID" value="GAA3948861.1"/>
    <property type="molecule type" value="Genomic_DNA"/>
</dbReference>
<comment type="caution">
    <text evidence="1">The sequence shown here is derived from an EMBL/GenBank/DDBJ whole genome shotgun (WGS) entry which is preliminary data.</text>
</comment>
<reference evidence="2" key="1">
    <citation type="journal article" date="2019" name="Int. J. Syst. Evol. Microbiol.">
        <title>The Global Catalogue of Microorganisms (GCM) 10K type strain sequencing project: providing services to taxonomists for standard genome sequencing and annotation.</title>
        <authorList>
            <consortium name="The Broad Institute Genomics Platform"/>
            <consortium name="The Broad Institute Genome Sequencing Center for Infectious Disease"/>
            <person name="Wu L."/>
            <person name="Ma J."/>
        </authorList>
    </citation>
    <scope>NUCLEOTIDE SEQUENCE [LARGE SCALE GENOMIC DNA]</scope>
    <source>
        <strain evidence="2">JCM 17024</strain>
    </source>
</reference>
<dbReference type="RefSeq" id="WP_344820356.1">
    <property type="nucleotide sequence ID" value="NZ_BAABCP010000002.1"/>
</dbReference>
<evidence type="ECO:0008006" key="3">
    <source>
        <dbReference type="Google" id="ProtNLM"/>
    </source>
</evidence>
<dbReference type="Gene3D" id="3.40.50.300">
    <property type="entry name" value="P-loop containing nucleotide triphosphate hydrolases"/>
    <property type="match status" value="1"/>
</dbReference>
<evidence type="ECO:0000313" key="2">
    <source>
        <dbReference type="Proteomes" id="UP001501591"/>
    </source>
</evidence>
<keyword evidence="2" id="KW-1185">Reference proteome</keyword>